<dbReference type="AlphaFoldDB" id="A0A9P6KZV3"/>
<reference evidence="2 3" key="1">
    <citation type="journal article" date="2020" name="Genome Biol. Evol.">
        <title>Comparative genomics of strictly vertically transmitted, feminizing microsporidia endosymbionts of amphipod crustaceans.</title>
        <authorList>
            <person name="Cormier A."/>
            <person name="Chebbi M.A."/>
            <person name="Giraud I."/>
            <person name="Wattier R."/>
            <person name="Teixeira M."/>
            <person name="Gilbert C."/>
            <person name="Rigaud T."/>
            <person name="Cordaux R."/>
        </authorList>
    </citation>
    <scope>NUCLEOTIDE SEQUENCE [LARGE SCALE GENOMIC DNA]</scope>
    <source>
        <strain evidence="2 3">Ou3-Ou53</strain>
    </source>
</reference>
<dbReference type="OrthoDB" id="2191887at2759"/>
<organism evidence="2 3">
    <name type="scientific">Nosema granulosis</name>
    <dbReference type="NCBI Taxonomy" id="83296"/>
    <lineage>
        <taxon>Eukaryota</taxon>
        <taxon>Fungi</taxon>
        <taxon>Fungi incertae sedis</taxon>
        <taxon>Microsporidia</taxon>
        <taxon>Nosematidae</taxon>
        <taxon>Nosema</taxon>
    </lineage>
</organism>
<dbReference type="EMBL" id="SBJO01000004">
    <property type="protein sequence ID" value="KAF9764941.1"/>
    <property type="molecule type" value="Genomic_DNA"/>
</dbReference>
<evidence type="ECO:0000313" key="3">
    <source>
        <dbReference type="Proteomes" id="UP000740883"/>
    </source>
</evidence>
<accession>A0A9P6KZV3</accession>
<protein>
    <recommendedName>
        <fullName evidence="4">RWD domain-containing protein</fullName>
    </recommendedName>
</protein>
<sequence>MNEDLLLKTIFKDSLSINTSEEGTLYRVQFKKKVFEFECSKLYPSEVPKIRSDLTEEQLQCVYGKAKDILNSPMIYDLVLACVKQDELDLNNTVSTSVIVDYEIGDAPRITAEQFFNWVKENQRKPNENNLRTGRSIFESGEDIKKT</sequence>
<proteinExistence type="predicted"/>
<dbReference type="Proteomes" id="UP000740883">
    <property type="component" value="Unassembled WGS sequence"/>
</dbReference>
<gene>
    <name evidence="2" type="ORF">NGRA_0125</name>
</gene>
<evidence type="ECO:0008006" key="4">
    <source>
        <dbReference type="Google" id="ProtNLM"/>
    </source>
</evidence>
<comment type="caution">
    <text evidence="2">The sequence shown here is derived from an EMBL/GenBank/DDBJ whole genome shotgun (WGS) entry which is preliminary data.</text>
</comment>
<feature type="region of interest" description="Disordered" evidence="1">
    <location>
        <begin position="127"/>
        <end position="147"/>
    </location>
</feature>
<evidence type="ECO:0000256" key="1">
    <source>
        <dbReference type="SAM" id="MobiDB-lite"/>
    </source>
</evidence>
<keyword evidence="3" id="KW-1185">Reference proteome</keyword>
<name>A0A9P6KZV3_9MICR</name>
<evidence type="ECO:0000313" key="2">
    <source>
        <dbReference type="EMBL" id="KAF9764941.1"/>
    </source>
</evidence>